<evidence type="ECO:0000313" key="4">
    <source>
        <dbReference type="Proteomes" id="UP000308349"/>
    </source>
</evidence>
<dbReference type="Proteomes" id="UP000290439">
    <property type="component" value="Chromosome"/>
</dbReference>
<organism evidence="2 3">
    <name type="scientific">Nocardia cyriacigeorgica</name>
    <dbReference type="NCBI Taxonomy" id="135487"/>
    <lineage>
        <taxon>Bacteria</taxon>
        <taxon>Bacillati</taxon>
        <taxon>Actinomycetota</taxon>
        <taxon>Actinomycetes</taxon>
        <taxon>Mycobacteriales</taxon>
        <taxon>Nocardiaceae</taxon>
        <taxon>Nocardia</taxon>
    </lineage>
</organism>
<reference evidence="2 3" key="1">
    <citation type="submission" date="2019-02" db="EMBL/GenBank/DDBJ databases">
        <authorList>
            <consortium name="Pathogen Informatics"/>
        </authorList>
    </citation>
    <scope>NUCLEOTIDE SEQUENCE [LARGE SCALE GENOMIC DNA]</scope>
    <source>
        <strain evidence="2 3">3012STDY6756504</strain>
    </source>
</reference>
<sequence length="126" mass="14055">MEISYSTSVGEYAIALSVERERTGSVLEVTVTRASRPVTDFEGPVRLSVHHGNVVVPTEPLLMTVRRDLPPRIRFRLSTRFPAGCRFQLTFTHDGRTYIAELTAPAGQRPQHRGWRSSSCFTVPAG</sequence>
<accession>A0A4U8W9H2</accession>
<dbReference type="EMBL" id="LR215973">
    <property type="protein sequence ID" value="VFA98957.1"/>
    <property type="molecule type" value="Genomic_DNA"/>
</dbReference>
<evidence type="ECO:0000313" key="1">
    <source>
        <dbReference type="EMBL" id="TLG08848.1"/>
    </source>
</evidence>
<dbReference type="AlphaFoldDB" id="A0A4U8W9H2"/>
<dbReference type="RefSeq" id="WP_130917371.1">
    <property type="nucleotide sequence ID" value="NZ_JADLQD010000001.1"/>
</dbReference>
<evidence type="ECO:0000313" key="3">
    <source>
        <dbReference type="Proteomes" id="UP000290439"/>
    </source>
</evidence>
<reference evidence="1 4" key="2">
    <citation type="submission" date="2019-05" db="EMBL/GenBank/DDBJ databases">
        <title>Genomes sequences of two Nocardia cyriacigeorgica environmental isolates, type strains Nocardia asteroides ATCC 19247 and Nocardia cyriacigeorgica DSM 44484.</title>
        <authorList>
            <person name="Vautrin F."/>
            <person name="Bergeron E."/>
            <person name="Dubost A."/>
            <person name="Abrouk D."/>
            <person name="Rodriguez Nava V."/>
            <person name="Pujic P."/>
        </authorList>
    </citation>
    <scope>NUCLEOTIDE SEQUENCE [LARGE SCALE GENOMIC DNA]</scope>
    <source>
        <strain evidence="1 4">EML 1456</strain>
    </source>
</reference>
<dbReference type="OrthoDB" id="4560579at2"/>
<dbReference type="EMBL" id="VBUU01000016">
    <property type="protein sequence ID" value="TLG08848.1"/>
    <property type="molecule type" value="Genomic_DNA"/>
</dbReference>
<protein>
    <submittedName>
        <fullName evidence="2">Uncharacterized protein</fullName>
    </submittedName>
</protein>
<evidence type="ECO:0000313" key="2">
    <source>
        <dbReference type="EMBL" id="VFA98957.1"/>
    </source>
</evidence>
<gene>
    <name evidence="1" type="ORF">FEK35_16885</name>
    <name evidence="2" type="ORF">NCTC10797_02736</name>
</gene>
<proteinExistence type="predicted"/>
<dbReference type="Proteomes" id="UP000308349">
    <property type="component" value="Unassembled WGS sequence"/>
</dbReference>
<name>A0A4U8W9H2_9NOCA</name>